<dbReference type="Proteomes" id="UP000030161">
    <property type="component" value="Unassembled WGS sequence"/>
</dbReference>
<comment type="function">
    <text evidence="1">Involved in the biogenesis of the 60S ribosomal subunit.</text>
</comment>
<dbReference type="SMR" id="A0AB34PW99"/>
<name>A0AB34PW99_CANAX</name>
<comment type="subunit">
    <text evidence="3">Component of the pre-66S ribosomal particle.</text>
</comment>
<comment type="caution">
    <text evidence="6">The sequence shown here is derived from an EMBL/GenBank/DDBJ whole genome shotgun (WGS) entry which is preliminary data.</text>
</comment>
<organism evidence="6 7">
    <name type="scientific">Candida albicans P78048</name>
    <dbReference type="NCBI Taxonomy" id="1094989"/>
    <lineage>
        <taxon>Eukaryota</taxon>
        <taxon>Fungi</taxon>
        <taxon>Dikarya</taxon>
        <taxon>Ascomycota</taxon>
        <taxon>Saccharomycotina</taxon>
        <taxon>Pichiomycetes</taxon>
        <taxon>Debaryomycetaceae</taxon>
        <taxon>Candida/Lodderomyces clade</taxon>
        <taxon>Candida</taxon>
    </lineage>
</organism>
<proteinExistence type="inferred from homology"/>
<dbReference type="AlphaFoldDB" id="A0AB34PW99"/>
<evidence type="ECO:0000313" key="7">
    <source>
        <dbReference type="Proteomes" id="UP000030161"/>
    </source>
</evidence>
<evidence type="ECO:0000256" key="2">
    <source>
        <dbReference type="ARBA" id="ARBA00007861"/>
    </source>
</evidence>
<feature type="region of interest" description="Disordered" evidence="5">
    <location>
        <begin position="373"/>
        <end position="406"/>
    </location>
</feature>
<evidence type="ECO:0000256" key="5">
    <source>
        <dbReference type="SAM" id="MobiDB-lite"/>
    </source>
</evidence>
<dbReference type="GO" id="GO:0042273">
    <property type="term" value="P:ribosomal large subunit biogenesis"/>
    <property type="evidence" value="ECO:0007669"/>
    <property type="project" value="InterPro"/>
</dbReference>
<comment type="similarity">
    <text evidence="2">Belongs to the NSA1 family.</text>
</comment>
<evidence type="ECO:0000256" key="1">
    <source>
        <dbReference type="ARBA" id="ARBA00002889"/>
    </source>
</evidence>
<sequence length="406" mass="45966">MKVIVSADDTGSAKEVICNEGTDTSKQNATQPISIDNCLLEPSSSVKSRIIHFLSFNYQYLIGARLGGQVSVYELSDEESEEKFKLLHNFELPVDAQDKPVALLRVEILDSILVAFESSKVFLIHINDSFDFKPLELVLPEYKPISAFAINPQAENIVALGGKEHDLQILQLFNKNINSTVFKKNNYENEFKPQIIFKAKNVRNDHLELRVPIWITNILFAKAAKGYKLVTSTRYGQIRLYDTAEGRKPRKDYKVTEKPIVTLTFANDEQTEIIVTDTHSLIAKYSLTQVDEKAFKTISASAGEIVKPVPKLLGKFTGGNTGATFGVHAYERIVAFAGLDRYLRVFDLESREILAKVYLGVEVSALLILDDEDTEDEETKKRKRKEEEDDEELWNQLDTKKKTHTI</sequence>
<reference evidence="6 7" key="1">
    <citation type="submission" date="2013-12" db="EMBL/GenBank/DDBJ databases">
        <title>The Genome Sequence of Candida albicans P78048.</title>
        <authorList>
            <consortium name="The Broad Institute Genome Sequencing Platform"/>
            <consortium name="The Broad Institute Genome Sequencing Center for Infectious Disease"/>
            <person name="Cuomo C."/>
            <person name="Bennett R."/>
            <person name="Hirakawa M."/>
            <person name="Noverr M."/>
            <person name="Mitchell A."/>
            <person name="Young S.K."/>
            <person name="Zeng Q."/>
            <person name="Gargeya S."/>
            <person name="Fitzgerald M."/>
            <person name="Abouelleil A."/>
            <person name="Alvarado L."/>
            <person name="Berlin A.M."/>
            <person name="Chapman S.B."/>
            <person name="Dewar J."/>
            <person name="Goldberg J."/>
            <person name="Griggs A."/>
            <person name="Gujja S."/>
            <person name="Hansen M."/>
            <person name="Howarth C."/>
            <person name="Imamovic A."/>
            <person name="Larimer J."/>
            <person name="McCowan C."/>
            <person name="Murphy C."/>
            <person name="Pearson M."/>
            <person name="Priest M."/>
            <person name="Roberts A."/>
            <person name="Saif S."/>
            <person name="Shea T."/>
            <person name="Sykes S."/>
            <person name="Wortman J."/>
            <person name="Nusbaum C."/>
            <person name="Birren B."/>
        </authorList>
    </citation>
    <scope>NUCLEOTIDE SEQUENCE [LARGE SCALE GENOMIC DNA]</scope>
    <source>
        <strain evidence="6 7">P78048</strain>
    </source>
</reference>
<dbReference type="SUPFAM" id="SSF50978">
    <property type="entry name" value="WD40 repeat-like"/>
    <property type="match status" value="1"/>
</dbReference>
<gene>
    <name evidence="6" type="ORF">MG3_02205</name>
</gene>
<dbReference type="PANTHER" id="PTHR16038:SF4">
    <property type="entry name" value="WD REPEAT-CONTAINING PROTEIN 74"/>
    <property type="match status" value="1"/>
</dbReference>
<dbReference type="GO" id="GO:0005730">
    <property type="term" value="C:nucleolus"/>
    <property type="evidence" value="ECO:0007669"/>
    <property type="project" value="InterPro"/>
</dbReference>
<dbReference type="GO" id="GO:0030687">
    <property type="term" value="C:preribosome, large subunit precursor"/>
    <property type="evidence" value="ECO:0007669"/>
    <property type="project" value="TreeGrafter"/>
</dbReference>
<dbReference type="EMBL" id="AJIX01000013">
    <property type="protein sequence ID" value="KGR13774.1"/>
    <property type="molecule type" value="Genomic_DNA"/>
</dbReference>
<evidence type="ECO:0000256" key="3">
    <source>
        <dbReference type="ARBA" id="ARBA00011187"/>
    </source>
</evidence>
<dbReference type="InterPro" id="IPR015943">
    <property type="entry name" value="WD40/YVTN_repeat-like_dom_sf"/>
</dbReference>
<accession>A0AB34PW99</accession>
<dbReference type="InterPro" id="IPR036322">
    <property type="entry name" value="WD40_repeat_dom_sf"/>
</dbReference>
<evidence type="ECO:0000313" key="6">
    <source>
        <dbReference type="EMBL" id="KGR13774.1"/>
    </source>
</evidence>
<evidence type="ECO:0000256" key="4">
    <source>
        <dbReference type="ARBA" id="ARBA00014234"/>
    </source>
</evidence>
<protein>
    <recommendedName>
        <fullName evidence="4">Ribosome biogenesis protein NSA1</fullName>
    </recommendedName>
</protein>
<dbReference type="Gene3D" id="2.130.10.10">
    <property type="entry name" value="YVTN repeat-like/Quinoprotein amine dehydrogenase"/>
    <property type="match status" value="1"/>
</dbReference>
<dbReference type="FunFam" id="2.130.10.10:FF:001966">
    <property type="entry name" value="Ribosome biogenesis protein NSA1"/>
    <property type="match status" value="1"/>
</dbReference>
<dbReference type="InterPro" id="IPR037379">
    <property type="entry name" value="WDR74/Nsa1"/>
</dbReference>
<dbReference type="CDD" id="cd22858">
    <property type="entry name" value="Nsa1"/>
    <property type="match status" value="1"/>
</dbReference>
<dbReference type="PANTHER" id="PTHR16038">
    <property type="entry name" value="NOP SEVEN ASSOCIATED PROTEIN 1"/>
    <property type="match status" value="1"/>
</dbReference>